<organism evidence="1">
    <name type="scientific">Ruegeria sp. PrR005</name>
    <dbReference type="NCBI Taxonomy" id="2706882"/>
    <lineage>
        <taxon>Bacteria</taxon>
        <taxon>Pseudomonadati</taxon>
        <taxon>Pseudomonadota</taxon>
        <taxon>Alphaproteobacteria</taxon>
        <taxon>Rhodobacterales</taxon>
        <taxon>Roseobacteraceae</taxon>
        <taxon>Ruegeria</taxon>
    </lineage>
</organism>
<dbReference type="Pfam" id="PF10604">
    <property type="entry name" value="Polyketide_cyc2"/>
    <property type="match status" value="1"/>
</dbReference>
<dbReference type="EMBL" id="JAAGOX010000032">
    <property type="protein sequence ID" value="NDW46645.1"/>
    <property type="molecule type" value="Genomic_DNA"/>
</dbReference>
<comment type="caution">
    <text evidence="1">The sequence shown here is derived from an EMBL/GenBank/DDBJ whole genome shotgun (WGS) entry which is preliminary data.</text>
</comment>
<dbReference type="AlphaFoldDB" id="A0A6B2NXL5"/>
<reference evidence="1" key="1">
    <citation type="submission" date="2020-02" db="EMBL/GenBank/DDBJ databases">
        <title>Delineation of the pyrene-degrading pathway in Roseobacter clade bacteria by genomic analysis.</title>
        <authorList>
            <person name="Zhou H."/>
            <person name="Wang H."/>
        </authorList>
    </citation>
    <scope>NUCLEOTIDE SEQUENCE</scope>
    <source>
        <strain evidence="1">PrR005</strain>
    </source>
</reference>
<protein>
    <submittedName>
        <fullName evidence="1">SRPBCC family protein</fullName>
    </submittedName>
</protein>
<proteinExistence type="predicted"/>
<dbReference type="SUPFAM" id="SSF55961">
    <property type="entry name" value="Bet v1-like"/>
    <property type="match status" value="1"/>
</dbReference>
<dbReference type="InterPro" id="IPR023393">
    <property type="entry name" value="START-like_dom_sf"/>
</dbReference>
<gene>
    <name evidence="1" type="ORF">G0P99_16965</name>
</gene>
<dbReference type="RefSeq" id="WP_164131662.1">
    <property type="nucleotide sequence ID" value="NZ_JAAGOX010000032.1"/>
</dbReference>
<name>A0A6B2NXL5_9RHOB</name>
<accession>A0A6B2NXL5</accession>
<dbReference type="Gene3D" id="3.30.530.20">
    <property type="match status" value="1"/>
</dbReference>
<dbReference type="InterPro" id="IPR019587">
    <property type="entry name" value="Polyketide_cyclase/dehydratase"/>
</dbReference>
<dbReference type="CDD" id="cd07812">
    <property type="entry name" value="SRPBCC"/>
    <property type="match status" value="1"/>
</dbReference>
<evidence type="ECO:0000313" key="1">
    <source>
        <dbReference type="EMBL" id="NDW46645.1"/>
    </source>
</evidence>
<sequence length="153" mass="17382">MQFVSKEDIEAPVANVFAILSEFESFERSAIRRGIEVQRVDPGAAIGAGMAWDARFNLRGRPREMHVVLKQFEPPQLMRFEGHSKGITSIVNIELLALSPRRTRLSFDIALGAKTLSARLFLQSLKLARKNLARRFKLRIAEFAKDVEDRCAR</sequence>